<sequence length="119" mass="13338">MDWRVSIVCSPLPFLIARAFTCLAYIRAAALPPPPRLSSDIQCRQPHSSTRAFGHFPCAVLSSVSSHKVYYERDCMLYRLHCGQGSGPPHTCILSLTLQYIPRLPPSLFRGENNSCPKY</sequence>
<name>A0AAD6SXW9_9AGAR</name>
<evidence type="ECO:0000313" key="1">
    <source>
        <dbReference type="EMBL" id="KAJ7033777.1"/>
    </source>
</evidence>
<reference evidence="1" key="1">
    <citation type="submission" date="2023-03" db="EMBL/GenBank/DDBJ databases">
        <title>Massive genome expansion in bonnet fungi (Mycena s.s.) driven by repeated elements and novel gene families across ecological guilds.</title>
        <authorList>
            <consortium name="Lawrence Berkeley National Laboratory"/>
            <person name="Harder C.B."/>
            <person name="Miyauchi S."/>
            <person name="Viragh M."/>
            <person name="Kuo A."/>
            <person name="Thoen E."/>
            <person name="Andreopoulos B."/>
            <person name="Lu D."/>
            <person name="Skrede I."/>
            <person name="Drula E."/>
            <person name="Henrissat B."/>
            <person name="Morin E."/>
            <person name="Kohler A."/>
            <person name="Barry K."/>
            <person name="LaButti K."/>
            <person name="Morin E."/>
            <person name="Salamov A."/>
            <person name="Lipzen A."/>
            <person name="Mereny Z."/>
            <person name="Hegedus B."/>
            <person name="Baldrian P."/>
            <person name="Stursova M."/>
            <person name="Weitz H."/>
            <person name="Taylor A."/>
            <person name="Grigoriev I.V."/>
            <person name="Nagy L.G."/>
            <person name="Martin F."/>
            <person name="Kauserud H."/>
        </authorList>
    </citation>
    <scope>NUCLEOTIDE SEQUENCE</scope>
    <source>
        <strain evidence="1">CBHHK200</strain>
    </source>
</reference>
<dbReference type="AlphaFoldDB" id="A0AAD6SXW9"/>
<gene>
    <name evidence="1" type="ORF">C8F04DRAFT_1103317</name>
</gene>
<dbReference type="Proteomes" id="UP001218188">
    <property type="component" value="Unassembled WGS sequence"/>
</dbReference>
<organism evidence="1 2">
    <name type="scientific">Mycena alexandri</name>
    <dbReference type="NCBI Taxonomy" id="1745969"/>
    <lineage>
        <taxon>Eukaryota</taxon>
        <taxon>Fungi</taxon>
        <taxon>Dikarya</taxon>
        <taxon>Basidiomycota</taxon>
        <taxon>Agaricomycotina</taxon>
        <taxon>Agaricomycetes</taxon>
        <taxon>Agaricomycetidae</taxon>
        <taxon>Agaricales</taxon>
        <taxon>Marasmiineae</taxon>
        <taxon>Mycenaceae</taxon>
        <taxon>Mycena</taxon>
    </lineage>
</organism>
<comment type="caution">
    <text evidence="1">The sequence shown here is derived from an EMBL/GenBank/DDBJ whole genome shotgun (WGS) entry which is preliminary data.</text>
</comment>
<protein>
    <submittedName>
        <fullName evidence="1">Uncharacterized protein</fullName>
    </submittedName>
</protein>
<evidence type="ECO:0000313" key="2">
    <source>
        <dbReference type="Proteomes" id="UP001218188"/>
    </source>
</evidence>
<keyword evidence="2" id="KW-1185">Reference proteome</keyword>
<accession>A0AAD6SXW9</accession>
<proteinExistence type="predicted"/>
<dbReference type="EMBL" id="JARJCM010000062">
    <property type="protein sequence ID" value="KAJ7033777.1"/>
    <property type="molecule type" value="Genomic_DNA"/>
</dbReference>